<proteinExistence type="predicted"/>
<comment type="caution">
    <text evidence="2">The sequence shown here is derived from an EMBL/GenBank/DDBJ whole genome shotgun (WGS) entry which is preliminary data.</text>
</comment>
<evidence type="ECO:0008006" key="3">
    <source>
        <dbReference type="Google" id="ProtNLM"/>
    </source>
</evidence>
<protein>
    <recommendedName>
        <fullName evidence="3">Transmembrane protein</fullName>
    </recommendedName>
</protein>
<sequence length="83" mass="9489">MWVVEVIFVAVVTMFEDFGTTYVYVVSLIVVLALFWCFYLLILEIAICLGGVSSKFLGFFFFDSQVYGFSIRSSPSIIYMLLL</sequence>
<reference evidence="2" key="1">
    <citation type="journal article" date="2018" name="Nat. Plants">
        <title>Whole-genome landscape of Medicago truncatula symbiotic genes.</title>
        <authorList>
            <person name="Pecrix Y."/>
            <person name="Gamas P."/>
            <person name="Carrere S."/>
        </authorList>
    </citation>
    <scope>NUCLEOTIDE SEQUENCE</scope>
    <source>
        <tissue evidence="2">Leaves</tissue>
    </source>
</reference>
<gene>
    <name evidence="2" type="ORF">MtrunA17_Chr7g0218141</name>
</gene>
<dbReference type="AlphaFoldDB" id="A0A396GXY6"/>
<feature type="transmembrane region" description="Helical" evidence="1">
    <location>
        <begin position="22"/>
        <end position="49"/>
    </location>
</feature>
<keyword evidence="1" id="KW-1133">Transmembrane helix</keyword>
<keyword evidence="1" id="KW-0472">Membrane</keyword>
<dbReference type="Proteomes" id="UP000265566">
    <property type="component" value="Chromosome 7"/>
</dbReference>
<evidence type="ECO:0000313" key="2">
    <source>
        <dbReference type="EMBL" id="RHN44324.1"/>
    </source>
</evidence>
<keyword evidence="1" id="KW-0812">Transmembrane</keyword>
<accession>A0A396GXY6</accession>
<organism evidence="2">
    <name type="scientific">Medicago truncatula</name>
    <name type="common">Barrel medic</name>
    <name type="synonym">Medicago tribuloides</name>
    <dbReference type="NCBI Taxonomy" id="3880"/>
    <lineage>
        <taxon>Eukaryota</taxon>
        <taxon>Viridiplantae</taxon>
        <taxon>Streptophyta</taxon>
        <taxon>Embryophyta</taxon>
        <taxon>Tracheophyta</taxon>
        <taxon>Spermatophyta</taxon>
        <taxon>Magnoliopsida</taxon>
        <taxon>eudicotyledons</taxon>
        <taxon>Gunneridae</taxon>
        <taxon>Pentapetalae</taxon>
        <taxon>rosids</taxon>
        <taxon>fabids</taxon>
        <taxon>Fabales</taxon>
        <taxon>Fabaceae</taxon>
        <taxon>Papilionoideae</taxon>
        <taxon>50 kb inversion clade</taxon>
        <taxon>NPAAA clade</taxon>
        <taxon>Hologalegina</taxon>
        <taxon>IRL clade</taxon>
        <taxon>Trifolieae</taxon>
        <taxon>Medicago</taxon>
    </lineage>
</organism>
<dbReference type="EMBL" id="PSQE01000007">
    <property type="protein sequence ID" value="RHN44324.1"/>
    <property type="molecule type" value="Genomic_DNA"/>
</dbReference>
<dbReference type="Gramene" id="rna38427">
    <property type="protein sequence ID" value="RHN44324.1"/>
    <property type="gene ID" value="gene38427"/>
</dbReference>
<name>A0A396GXY6_MEDTR</name>
<feature type="transmembrane region" description="Helical" evidence="1">
    <location>
        <begin position="56"/>
        <end position="82"/>
    </location>
</feature>
<evidence type="ECO:0000256" key="1">
    <source>
        <dbReference type="SAM" id="Phobius"/>
    </source>
</evidence>